<dbReference type="Pfam" id="PF00501">
    <property type="entry name" value="AMP-binding"/>
    <property type="match status" value="1"/>
</dbReference>
<feature type="non-terminal residue" evidence="3">
    <location>
        <position position="461"/>
    </location>
</feature>
<gene>
    <name evidence="3" type="ORF">K1J50_17640</name>
</gene>
<evidence type="ECO:0000256" key="1">
    <source>
        <dbReference type="ARBA" id="ARBA00022598"/>
    </source>
</evidence>
<keyword evidence="1" id="KW-0436">Ligase</keyword>
<comment type="caution">
    <text evidence="3">The sequence shown here is derived from an EMBL/GenBank/DDBJ whole genome shotgun (WGS) entry which is preliminary data.</text>
</comment>
<organism evidence="3 4">
    <name type="scientific">Caldovatus aquaticus</name>
    <dbReference type="NCBI Taxonomy" id="2865671"/>
    <lineage>
        <taxon>Bacteria</taxon>
        <taxon>Pseudomonadati</taxon>
        <taxon>Pseudomonadota</taxon>
        <taxon>Alphaproteobacteria</taxon>
        <taxon>Acetobacterales</taxon>
        <taxon>Roseomonadaceae</taxon>
        <taxon>Caldovatus</taxon>
    </lineage>
</organism>
<dbReference type="InterPro" id="IPR000873">
    <property type="entry name" value="AMP-dep_synth/lig_dom"/>
</dbReference>
<dbReference type="PANTHER" id="PTHR43767">
    <property type="entry name" value="LONG-CHAIN-FATTY-ACID--COA LIGASE"/>
    <property type="match status" value="1"/>
</dbReference>
<accession>A0ABS7F7M4</accession>
<dbReference type="SUPFAM" id="SSF56801">
    <property type="entry name" value="Acetyl-CoA synthetase-like"/>
    <property type="match status" value="1"/>
</dbReference>
<protein>
    <submittedName>
        <fullName evidence="3">AMP-binding protein</fullName>
    </submittedName>
</protein>
<proteinExistence type="predicted"/>
<dbReference type="RefSeq" id="WP_220119073.1">
    <property type="nucleotide sequence ID" value="NZ_JAHZUY010000086.1"/>
</dbReference>
<dbReference type="PANTHER" id="PTHR43767:SF8">
    <property type="entry name" value="LONG-CHAIN-FATTY-ACID--COA LIGASE"/>
    <property type="match status" value="1"/>
</dbReference>
<dbReference type="Proteomes" id="UP001519924">
    <property type="component" value="Unassembled WGS sequence"/>
</dbReference>
<feature type="domain" description="AMP-dependent synthetase/ligase" evidence="2">
    <location>
        <begin position="14"/>
        <end position="300"/>
    </location>
</feature>
<dbReference type="InterPro" id="IPR045851">
    <property type="entry name" value="AMP-bd_C_sf"/>
</dbReference>
<dbReference type="EMBL" id="JAHZUY010000086">
    <property type="protein sequence ID" value="MBW8271303.1"/>
    <property type="molecule type" value="Genomic_DNA"/>
</dbReference>
<dbReference type="InterPro" id="IPR042099">
    <property type="entry name" value="ANL_N_sf"/>
</dbReference>
<dbReference type="Gene3D" id="3.30.300.30">
    <property type="match status" value="1"/>
</dbReference>
<reference evidence="3 4" key="1">
    <citation type="submission" date="2021-08" db="EMBL/GenBank/DDBJ databases">
        <title>Caldovatus sediminis gen. nov., sp. nov., a moderately thermophilic bacterium isolated from a hot spring.</title>
        <authorList>
            <person name="Hu C.-J."/>
            <person name="Li W.-J."/>
            <person name="Xian W.-D."/>
        </authorList>
    </citation>
    <scope>NUCLEOTIDE SEQUENCE [LARGE SCALE GENOMIC DNA]</scope>
    <source>
        <strain evidence="3 4">SYSU G05006</strain>
    </source>
</reference>
<dbReference type="InterPro" id="IPR050237">
    <property type="entry name" value="ATP-dep_AMP-bd_enzyme"/>
</dbReference>
<evidence type="ECO:0000259" key="2">
    <source>
        <dbReference type="Pfam" id="PF00501"/>
    </source>
</evidence>
<evidence type="ECO:0000313" key="3">
    <source>
        <dbReference type="EMBL" id="MBW8271303.1"/>
    </source>
</evidence>
<dbReference type="Gene3D" id="3.40.50.12780">
    <property type="entry name" value="N-terminal domain of ligase-like"/>
    <property type="match status" value="1"/>
</dbReference>
<keyword evidence="4" id="KW-1185">Reference proteome</keyword>
<name>A0ABS7F7M4_9PROT</name>
<sequence length="461" mass="47893">MPADPAASPLTPRRPEAVLFRRGGEAITVGRFLAEAAALAARLPEAPYAINLCADRYLALLGFAAALLRGQTTLLSAERSPHRLRELAERYPGAHALVDDAATLAQDAAAAACPVAVTGCAEALAARGGAPAAAAPAPAIPAERIAAIAFTSGSTGEPTPHAKPWGALVAGARAAAERFGLADPARPASIVASVPAQHMYGFETTLLLPLQAEAAGHAGPAFYPSDLAEALAQSPPRRLLVTTPLHLRTLLASGAALPALEAVISATAPLAGELAAAAEKAWRTRVLEIYGATEAGSLASRRTVEGPLWRPYGGIRLRRGADGTALAEVPGLPRPVPLADELELGEDGRFRLLGRRADVVKLAGKRASLAGLTRILTTIEGVRDGVFVAPEDLDRNPRARLAAYVVAPGRSAREILAALRERIEPAFLPRPVVMLDALPRDAVGKLSRRALAALRPAAARR</sequence>
<evidence type="ECO:0000313" key="4">
    <source>
        <dbReference type="Proteomes" id="UP001519924"/>
    </source>
</evidence>